<dbReference type="Pfam" id="PF01915">
    <property type="entry name" value="Glyco_hydro_3_C"/>
    <property type="match status" value="1"/>
</dbReference>
<name>A0A1M6SRG1_9FIRM</name>
<dbReference type="SUPFAM" id="SSF52279">
    <property type="entry name" value="Beta-D-glucan exohydrolase, C-terminal domain"/>
    <property type="match status" value="1"/>
</dbReference>
<keyword evidence="4" id="KW-0326">Glycosidase</keyword>
<dbReference type="InterPro" id="IPR019800">
    <property type="entry name" value="Glyco_hydro_3_AS"/>
</dbReference>
<keyword evidence="2 4" id="KW-0378">Hydrolase</keyword>
<evidence type="ECO:0000259" key="5">
    <source>
        <dbReference type="SMART" id="SM01217"/>
    </source>
</evidence>
<dbReference type="GO" id="GO:0004553">
    <property type="term" value="F:hydrolase activity, hydrolyzing O-glycosyl compounds"/>
    <property type="evidence" value="ECO:0007669"/>
    <property type="project" value="InterPro"/>
</dbReference>
<comment type="similarity">
    <text evidence="1 4">Belongs to the glycosyl hydrolase 3 family.</text>
</comment>
<dbReference type="InterPro" id="IPR026891">
    <property type="entry name" value="Fn3-like"/>
</dbReference>
<dbReference type="SMART" id="SM01217">
    <property type="entry name" value="Fn3_like"/>
    <property type="match status" value="1"/>
</dbReference>
<dbReference type="Gene3D" id="3.20.20.300">
    <property type="entry name" value="Glycoside hydrolase, family 3, N-terminal domain"/>
    <property type="match status" value="1"/>
</dbReference>
<reference evidence="6 7" key="1">
    <citation type="submission" date="2016-11" db="EMBL/GenBank/DDBJ databases">
        <authorList>
            <person name="Jaros S."/>
            <person name="Januszkiewicz K."/>
            <person name="Wedrychowicz H."/>
        </authorList>
    </citation>
    <scope>NUCLEOTIDE SEQUENCE [LARGE SCALE GENOMIC DNA]</scope>
    <source>
        <strain evidence="6 7">DSM 15929</strain>
    </source>
</reference>
<dbReference type="InterPro" id="IPR036962">
    <property type="entry name" value="Glyco_hydro_3_N_sf"/>
</dbReference>
<dbReference type="EMBL" id="FRAC01000012">
    <property type="protein sequence ID" value="SHK47275.1"/>
    <property type="molecule type" value="Genomic_DNA"/>
</dbReference>
<dbReference type="InterPro" id="IPR013783">
    <property type="entry name" value="Ig-like_fold"/>
</dbReference>
<protein>
    <submittedName>
        <fullName evidence="6">Beta-glucosidase</fullName>
    </submittedName>
</protein>
<dbReference type="InterPro" id="IPR036881">
    <property type="entry name" value="Glyco_hydro_3_C_sf"/>
</dbReference>
<proteinExistence type="inferred from homology"/>
<organism evidence="6 7">
    <name type="scientific">Anaerocolumna jejuensis DSM 15929</name>
    <dbReference type="NCBI Taxonomy" id="1121322"/>
    <lineage>
        <taxon>Bacteria</taxon>
        <taxon>Bacillati</taxon>
        <taxon>Bacillota</taxon>
        <taxon>Clostridia</taxon>
        <taxon>Lachnospirales</taxon>
        <taxon>Lachnospiraceae</taxon>
        <taxon>Anaerocolumna</taxon>
    </lineage>
</organism>
<accession>A0A1M6SRG1</accession>
<evidence type="ECO:0000256" key="1">
    <source>
        <dbReference type="ARBA" id="ARBA00005336"/>
    </source>
</evidence>
<dbReference type="Gene3D" id="2.60.120.260">
    <property type="entry name" value="Galactose-binding domain-like"/>
    <property type="match status" value="1"/>
</dbReference>
<dbReference type="PROSITE" id="PS00775">
    <property type="entry name" value="GLYCOSYL_HYDROL_F3"/>
    <property type="match status" value="1"/>
</dbReference>
<dbReference type="GO" id="GO:0005975">
    <property type="term" value="P:carbohydrate metabolic process"/>
    <property type="evidence" value="ECO:0007669"/>
    <property type="project" value="InterPro"/>
</dbReference>
<dbReference type="InterPro" id="IPR017853">
    <property type="entry name" value="GH"/>
</dbReference>
<keyword evidence="7" id="KW-1185">Reference proteome</keyword>
<evidence type="ECO:0000313" key="6">
    <source>
        <dbReference type="EMBL" id="SHK47275.1"/>
    </source>
</evidence>
<dbReference type="Pfam" id="PF00933">
    <property type="entry name" value="Glyco_hydro_3"/>
    <property type="match status" value="1"/>
</dbReference>
<gene>
    <name evidence="6" type="ORF">SAMN02745136_02567</name>
</gene>
<evidence type="ECO:0000256" key="2">
    <source>
        <dbReference type="ARBA" id="ARBA00022801"/>
    </source>
</evidence>
<dbReference type="Pfam" id="PF14310">
    <property type="entry name" value="Fn3-like"/>
    <property type="match status" value="1"/>
</dbReference>
<dbReference type="AlphaFoldDB" id="A0A1M6SRG1"/>
<dbReference type="InterPro" id="IPR050288">
    <property type="entry name" value="Cellulose_deg_GH3"/>
</dbReference>
<sequence>MTQKKTGIPLEGFAEFSRKAAAEGAVLLQNEGMVLPVKPGERVSIFGRIQKNYYRSGTGSGGSVNVAYTTNLLDGMRSKKDIIVNEELAAVYEKWLIDNPFDNGGGVWAGEPWNQKEMPISEEIAGAARKQSDKAIIVIGRTAGEDKDNDDTPGSCRLTEEEQAMIKAVTGYFEETAVVLNVSNIIDMSWLDSAEYKYPIKSVIYSWQGGMEGGNAIADVLAGEVTPSGKLTDTIAYSIQDYPSTKNYGGEDKNLYQEDIYVGYRYFETFCPEKVHFEFGYGISYTDFSSTVLKAEKVRENGGDYFVFQVKVKNEGGTYSGKEVVEVYYEAPQGKLGRPVRALGAFGKTALLKPGKEEVLIIKMPAAAMAAYDDSGVTGNPYSYVLEAGEYRLYVGSSIKKASLVKIDGKESSQVEKLTVIEKLQQAMAPTEDFTRLKPGKKKENGSYEITYENVPKLAYSIEERIKNNLPEDIEDTGNVKYLQDKKHLQNEKYSRDMKQPQDKGYLLKDVAEKKVTMEEFISQLSNEDLAALVRGEGMCHPSVTPGTASAFGGVTDRLLSFGIPLACTSDGPSGIRMDGGYKATQVPIGTLLAATWNPELVEELYTLEGKELLSNSIDMLLGPGLNIRRSPQNGRNFEYFSEDPLITGKFASAVVKGIMKGGSNATLKHFACNNQEKFRAKVDAVVSERALREIYLKGFEIAVKEGGANGVMTSYNPVNGHWAASNYDLTTTILREEWGFQGIVMTDWWAIMNDVVSGGAADRKNTHFMVRAQNDLYMVVSNFGAEVNAYRDLTEEALKEGTLTRGELQRCAKNICEFLLKSPSFKREESFSEEAVFVEPGNFDREAGNILEGEDTFVPVHKTPQSVIEVKEAGFFRLMVKIRSFGDELAQTSCSLLLNDTQVATIQIGGTDGHWIKQKLVKVELKEGMYSVELKDVKQGLEIEWVEFKRIS</sequence>
<dbReference type="OrthoDB" id="98455at2"/>
<evidence type="ECO:0000313" key="7">
    <source>
        <dbReference type="Proteomes" id="UP000184386"/>
    </source>
</evidence>
<keyword evidence="3" id="KW-0119">Carbohydrate metabolism</keyword>
<dbReference type="InterPro" id="IPR002772">
    <property type="entry name" value="Glyco_hydro_3_C"/>
</dbReference>
<dbReference type="PRINTS" id="PR00133">
    <property type="entry name" value="GLHYDRLASE3"/>
</dbReference>
<dbReference type="Gene3D" id="2.60.40.10">
    <property type="entry name" value="Immunoglobulins"/>
    <property type="match status" value="1"/>
</dbReference>
<dbReference type="STRING" id="1121322.SAMN02745136_02567"/>
<dbReference type="Proteomes" id="UP000184386">
    <property type="component" value="Unassembled WGS sequence"/>
</dbReference>
<dbReference type="RefSeq" id="WP_073276493.1">
    <property type="nucleotide sequence ID" value="NZ_FRAC01000012.1"/>
</dbReference>
<dbReference type="PANTHER" id="PTHR42715:SF10">
    <property type="entry name" value="BETA-GLUCOSIDASE"/>
    <property type="match status" value="1"/>
</dbReference>
<evidence type="ECO:0000256" key="4">
    <source>
        <dbReference type="RuleBase" id="RU361161"/>
    </source>
</evidence>
<dbReference type="Gene3D" id="3.40.50.1700">
    <property type="entry name" value="Glycoside hydrolase family 3 C-terminal domain"/>
    <property type="match status" value="1"/>
</dbReference>
<dbReference type="InterPro" id="IPR001764">
    <property type="entry name" value="Glyco_hydro_3_N"/>
</dbReference>
<dbReference type="PANTHER" id="PTHR42715">
    <property type="entry name" value="BETA-GLUCOSIDASE"/>
    <property type="match status" value="1"/>
</dbReference>
<evidence type="ECO:0000256" key="3">
    <source>
        <dbReference type="ARBA" id="ARBA00023277"/>
    </source>
</evidence>
<feature type="domain" description="Fibronectin type III-like" evidence="5">
    <location>
        <begin position="323"/>
        <end position="399"/>
    </location>
</feature>
<dbReference type="SUPFAM" id="SSF51445">
    <property type="entry name" value="(Trans)glycosidases"/>
    <property type="match status" value="1"/>
</dbReference>